<sequence>MKNLTKLGSPRGEVGEIDTRAPFQSVKAAVSLFGEVAVSRDKFAVKRRSSENVFEKETQLILAQRELNNIKKQLDNAETTKAKALSDLESARMTLQNLTAKLTCVRENKQSAMDAAEAVKNQSKRHEKAISLKAVGFEAWKQEVEHARKEYLKTVAELHASKQELTKIRQDYDAVLEVKLAAFHTSGEAERAVKLNSERVNELSMEILSMKASIEQLKLVSEQTQEEADVMGQKESQLSFYKTAKDEALDKLESLRNEYDPELIQSLDAKLTEATIEIEALQEQLKNIHASEMNSMKLVTSDLKNATKILQDIAAEERSLKNLVFSLRTELKQVKKEQDELKEKEQAAEALADKLAGELQESMEEARPEPDSVEEQEANNFYEQSLKIKMLSSEMENARRGAEEMRREAQELKQESEKSQAVAEEALKKLHLVLQEAKEAKAGERRVIEEMKKLSEGKGKISHSNFSGKIKIPNEEYESLSEKVKECEEVVEKKEAAIMAEIQAICRRKNEVDRKVEANLKAIDEIKAETEMALWNVEAAESAKVAIESELRKFRQQEQKALSE</sequence>
<reference evidence="4" key="1">
    <citation type="journal article" date="2020" name="Nat. Commun.">
        <title>Genome sequence of the cluster root forming white lupin.</title>
        <authorList>
            <person name="Hufnagel B."/>
            <person name="Marques A."/>
            <person name="Soriano A."/>
            <person name="Marques L."/>
            <person name="Divol F."/>
            <person name="Doumas P."/>
            <person name="Sallet E."/>
            <person name="Mancinotti D."/>
            <person name="Carrere S."/>
            <person name="Marande W."/>
            <person name="Arribat S."/>
            <person name="Keller J."/>
            <person name="Huneau C."/>
            <person name="Blein T."/>
            <person name="Aime D."/>
            <person name="Laguerre M."/>
            <person name="Taylor J."/>
            <person name="Schubert V."/>
            <person name="Nelson M."/>
            <person name="Geu-Flores F."/>
            <person name="Crespi M."/>
            <person name="Gallardo-Guerrero K."/>
            <person name="Delaux P.-M."/>
            <person name="Salse J."/>
            <person name="Berges H."/>
            <person name="Guyot R."/>
            <person name="Gouzy J."/>
            <person name="Peret B."/>
        </authorList>
    </citation>
    <scope>NUCLEOTIDE SEQUENCE [LARGE SCALE GENOMIC DNA]</scope>
    <source>
        <strain evidence="4">cv. Amiga</strain>
    </source>
</reference>
<evidence type="ECO:0000313" key="4">
    <source>
        <dbReference type="Proteomes" id="UP000447434"/>
    </source>
</evidence>
<protein>
    <submittedName>
        <fullName evidence="3">Putative WEB family protein</fullName>
    </submittedName>
</protein>
<evidence type="ECO:0000313" key="3">
    <source>
        <dbReference type="EMBL" id="KAE9609524.1"/>
    </source>
</evidence>
<keyword evidence="2" id="KW-0175">Coiled coil</keyword>
<name>A0A6A4Q836_LUPAL</name>
<comment type="similarity">
    <text evidence="1">Belongs to the WEB family.</text>
</comment>
<dbReference type="PANTHER" id="PTHR32054:SF33">
    <property type="entry name" value="WEB FAMILY PLANT PROTEIN"/>
    <property type="match status" value="1"/>
</dbReference>
<accession>A0A6A4Q836</accession>
<dbReference type="PANTHER" id="PTHR32054">
    <property type="entry name" value="HEAVY CHAIN, PUTATIVE, EXPRESSED-RELATED-RELATED"/>
    <property type="match status" value="1"/>
</dbReference>
<dbReference type="GO" id="GO:0009904">
    <property type="term" value="P:chloroplast accumulation movement"/>
    <property type="evidence" value="ECO:0007669"/>
    <property type="project" value="TreeGrafter"/>
</dbReference>
<dbReference type="EMBL" id="WOCE01000007">
    <property type="protein sequence ID" value="KAE9609524.1"/>
    <property type="molecule type" value="Genomic_DNA"/>
</dbReference>
<dbReference type="InterPro" id="IPR008545">
    <property type="entry name" value="Web"/>
</dbReference>
<dbReference type="AlphaFoldDB" id="A0A6A4Q836"/>
<evidence type="ECO:0000256" key="2">
    <source>
        <dbReference type="ARBA" id="ARBA00023054"/>
    </source>
</evidence>
<evidence type="ECO:0000256" key="1">
    <source>
        <dbReference type="ARBA" id="ARBA00005485"/>
    </source>
</evidence>
<dbReference type="Pfam" id="PF05701">
    <property type="entry name" value="WEMBL"/>
    <property type="match status" value="1"/>
</dbReference>
<dbReference type="OrthoDB" id="1933125at2759"/>
<dbReference type="GO" id="GO:0005829">
    <property type="term" value="C:cytosol"/>
    <property type="evidence" value="ECO:0007669"/>
    <property type="project" value="TreeGrafter"/>
</dbReference>
<keyword evidence="4" id="KW-1185">Reference proteome</keyword>
<organism evidence="3 4">
    <name type="scientific">Lupinus albus</name>
    <name type="common">White lupine</name>
    <name type="synonym">Lupinus termis</name>
    <dbReference type="NCBI Taxonomy" id="3870"/>
    <lineage>
        <taxon>Eukaryota</taxon>
        <taxon>Viridiplantae</taxon>
        <taxon>Streptophyta</taxon>
        <taxon>Embryophyta</taxon>
        <taxon>Tracheophyta</taxon>
        <taxon>Spermatophyta</taxon>
        <taxon>Magnoliopsida</taxon>
        <taxon>eudicotyledons</taxon>
        <taxon>Gunneridae</taxon>
        <taxon>Pentapetalae</taxon>
        <taxon>rosids</taxon>
        <taxon>fabids</taxon>
        <taxon>Fabales</taxon>
        <taxon>Fabaceae</taxon>
        <taxon>Papilionoideae</taxon>
        <taxon>50 kb inversion clade</taxon>
        <taxon>genistoids sensu lato</taxon>
        <taxon>core genistoids</taxon>
        <taxon>Genisteae</taxon>
        <taxon>Lupinus</taxon>
    </lineage>
</organism>
<dbReference type="Proteomes" id="UP000447434">
    <property type="component" value="Chromosome 7"/>
</dbReference>
<dbReference type="GO" id="GO:0009903">
    <property type="term" value="P:chloroplast avoidance movement"/>
    <property type="evidence" value="ECO:0007669"/>
    <property type="project" value="TreeGrafter"/>
</dbReference>
<comment type="caution">
    <text evidence="3">The sequence shown here is derived from an EMBL/GenBank/DDBJ whole genome shotgun (WGS) entry which is preliminary data.</text>
</comment>
<proteinExistence type="inferred from homology"/>
<gene>
    <name evidence="3" type="ORF">Lalb_Chr07g0176921</name>
</gene>